<gene>
    <name evidence="1" type="ORF">phiAS5_ORF0237</name>
</gene>
<dbReference type="Proteomes" id="UP000002236">
    <property type="component" value="Segment"/>
</dbReference>
<proteinExistence type="predicted"/>
<evidence type="ECO:0000313" key="2">
    <source>
        <dbReference type="Proteomes" id="UP000002236"/>
    </source>
</evidence>
<dbReference type="RefSeq" id="YP_003969526.1">
    <property type="nucleotide sequence ID" value="NC_014636.1"/>
</dbReference>
<dbReference type="KEGG" id="vg:9861644"/>
<sequence length="159" mass="18134">MSKHPDIPDNIRLRVKEYAKSSIRALLGAKDITPTIVGDHMLGNKNFIELVDRYRDYLGVPTGGLDSRPRWRSIVRDLMKTSDTRAVALMTKLGYKVVSDKRGTWTEIAREPVQNLDVLEQKPAKKLNSIMRIDIPSDIKDNVVHIIVPKHIKLLVEQK</sequence>
<keyword evidence="2" id="KW-1185">Reference proteome</keyword>
<protein>
    <submittedName>
        <fullName evidence="1">Uncharacterized protein</fullName>
    </submittedName>
</protein>
<organism evidence="1 2">
    <name type="scientific">Aeromonas phage phiAS5</name>
    <dbReference type="NCBI Taxonomy" id="879630"/>
    <lineage>
        <taxon>Viruses</taxon>
        <taxon>Duplodnaviria</taxon>
        <taxon>Heunggongvirae</taxon>
        <taxon>Uroviricota</taxon>
        <taxon>Caudoviricetes</taxon>
        <taxon>Pantevenvirales</taxon>
        <taxon>Straboviridae</taxon>
        <taxon>Chrysonvirus</taxon>
        <taxon>Chrysonvirus as5</taxon>
    </lineage>
</organism>
<accession>E1A1Z1</accession>
<dbReference type="GeneID" id="9861644"/>
<dbReference type="EMBL" id="HM452126">
    <property type="protein sequence ID" value="ADM80080.1"/>
    <property type="molecule type" value="Genomic_DNA"/>
</dbReference>
<dbReference type="OrthoDB" id="39452at10239"/>
<evidence type="ECO:0000313" key="1">
    <source>
        <dbReference type="EMBL" id="ADM80080.1"/>
    </source>
</evidence>
<name>E1A1Z1_9CAUD</name>
<reference evidence="1 2" key="1">
    <citation type="journal article" date="2012" name="Vet. Microbiol.">
        <title>Complete genome sequence and characterization of a broad-host range T4-like bacteriophage phiAS5 infecting Aeromonas salmonicida subsp. salmonicida.</title>
        <authorList>
            <person name="Kim J.H."/>
            <person name="Son J.S."/>
            <person name="Choi Y.J."/>
            <person name="Choresca C.H.Jr."/>
            <person name="Shin S.P."/>
            <person name="Han J.E."/>
            <person name="Jun J.W."/>
            <person name="Park S.C."/>
        </authorList>
    </citation>
    <scope>NUCLEOTIDE SEQUENCE [LARGE SCALE GENOMIC DNA]</scope>
</reference>